<comment type="caution">
    <text evidence="2">The sequence shown here is derived from an EMBL/GenBank/DDBJ whole genome shotgun (WGS) entry which is preliminary data.</text>
</comment>
<evidence type="ECO:0000313" key="2">
    <source>
        <dbReference type="EMBL" id="NBI27717.1"/>
    </source>
</evidence>
<gene>
    <name evidence="2" type="ORF">ERL59_01920</name>
</gene>
<keyword evidence="2" id="KW-0808">Transferase</keyword>
<feature type="domain" description="N-acetyltransferase" evidence="1">
    <location>
        <begin position="12"/>
        <end position="152"/>
    </location>
</feature>
<dbReference type="Gene3D" id="3.40.630.30">
    <property type="match status" value="1"/>
</dbReference>
<dbReference type="GO" id="GO:0016747">
    <property type="term" value="F:acyltransferase activity, transferring groups other than amino-acyl groups"/>
    <property type="evidence" value="ECO:0007669"/>
    <property type="project" value="InterPro"/>
</dbReference>
<reference evidence="2 3" key="1">
    <citation type="submission" date="2019-01" db="EMBL/GenBank/DDBJ databases">
        <title>Chengkuizengella sp. nov., isolated from deep-sea sediment of East Pacific Ocean.</title>
        <authorList>
            <person name="Yang J."/>
            <person name="Lai Q."/>
            <person name="Shao Z."/>
        </authorList>
    </citation>
    <scope>NUCLEOTIDE SEQUENCE [LARGE SCALE GENOMIC DNA]</scope>
    <source>
        <strain evidence="2 3">YPA3-1-1</strain>
    </source>
</reference>
<dbReference type="RefSeq" id="WP_160643937.1">
    <property type="nucleotide sequence ID" value="NZ_SIJB01000005.1"/>
</dbReference>
<dbReference type="InterPro" id="IPR016181">
    <property type="entry name" value="Acyl_CoA_acyltransferase"/>
</dbReference>
<dbReference type="PANTHER" id="PTHR43610">
    <property type="entry name" value="BLL6696 PROTEIN"/>
    <property type="match status" value="1"/>
</dbReference>
<proteinExistence type="predicted"/>
<dbReference type="PANTHER" id="PTHR43610:SF1">
    <property type="entry name" value="N-ACETYLTRANSFERASE DOMAIN-CONTAINING PROTEIN"/>
    <property type="match status" value="1"/>
</dbReference>
<protein>
    <submittedName>
        <fullName evidence="2">N-acetyltransferase</fullName>
    </submittedName>
</protein>
<evidence type="ECO:0000259" key="1">
    <source>
        <dbReference type="Pfam" id="PF13302"/>
    </source>
</evidence>
<evidence type="ECO:0000313" key="3">
    <source>
        <dbReference type="Proteomes" id="UP000448943"/>
    </source>
</evidence>
<keyword evidence="3" id="KW-1185">Reference proteome</keyword>
<accession>A0A6N9PXK6</accession>
<dbReference type="EMBL" id="SIJB01000005">
    <property type="protein sequence ID" value="NBI27717.1"/>
    <property type="molecule type" value="Genomic_DNA"/>
</dbReference>
<dbReference type="Pfam" id="PF13302">
    <property type="entry name" value="Acetyltransf_3"/>
    <property type="match status" value="1"/>
</dbReference>
<organism evidence="2 3">
    <name type="scientific">Chengkuizengella marina</name>
    <dbReference type="NCBI Taxonomy" id="2507566"/>
    <lineage>
        <taxon>Bacteria</taxon>
        <taxon>Bacillati</taxon>
        <taxon>Bacillota</taxon>
        <taxon>Bacilli</taxon>
        <taxon>Bacillales</taxon>
        <taxon>Paenibacillaceae</taxon>
        <taxon>Chengkuizengella</taxon>
    </lineage>
</organism>
<dbReference type="InterPro" id="IPR000182">
    <property type="entry name" value="GNAT_dom"/>
</dbReference>
<dbReference type="OrthoDB" id="9795199at2"/>
<name>A0A6N9PXK6_9BACL</name>
<dbReference type="Proteomes" id="UP000448943">
    <property type="component" value="Unassembled WGS sequence"/>
</dbReference>
<dbReference type="AlphaFoldDB" id="A0A6N9PXK6"/>
<sequence>MKLQDFELIGERVKIIPLTEEHTNALFKAGQHEGIWDYMPRNVSNINDMKELVKEALSDKKKGTSLPFVIMDLQFNEIVGSTRFINIHLKDAHLEIGWTWLNPKVWRTRVNSECKYLLLNYCFEQANLNRVQFKADERNIRSLQAIERIGAQREGILRKDRILPDGFIRNTVYYSIIKEEWLDVKKRLESFLSKSIHH</sequence>
<dbReference type="SUPFAM" id="SSF55729">
    <property type="entry name" value="Acyl-CoA N-acyltransferases (Nat)"/>
    <property type="match status" value="1"/>
</dbReference>